<keyword evidence="4" id="KW-1003">Cell membrane</keyword>
<evidence type="ECO:0000256" key="2">
    <source>
        <dbReference type="ARBA" id="ARBA00022448"/>
    </source>
</evidence>
<feature type="transmembrane region" description="Helical" evidence="9">
    <location>
        <begin position="79"/>
        <end position="96"/>
    </location>
</feature>
<keyword evidence="3" id="KW-0050">Antiport</keyword>
<evidence type="ECO:0000313" key="11">
    <source>
        <dbReference type="EMBL" id="SDZ11204.1"/>
    </source>
</evidence>
<dbReference type="GO" id="GO:0005886">
    <property type="term" value="C:plasma membrane"/>
    <property type="evidence" value="ECO:0007669"/>
    <property type="project" value="UniProtKB-SubCell"/>
</dbReference>
<accession>A0A1H3QCD3</accession>
<feature type="transmembrane region" description="Helical" evidence="9">
    <location>
        <begin position="108"/>
        <end position="129"/>
    </location>
</feature>
<feature type="transmembrane region" description="Helical" evidence="9">
    <location>
        <begin position="230"/>
        <end position="248"/>
    </location>
</feature>
<feature type="domain" description="Na+/H+ antiporter NhaC-like C-terminal" evidence="10">
    <location>
        <begin position="18"/>
        <end position="219"/>
    </location>
</feature>
<dbReference type="STRING" id="159292.SAMN05192546_1098"/>
<keyword evidence="6 9" id="KW-1133">Transmembrane helix</keyword>
<dbReference type="AlphaFoldDB" id="A0A1H3QCD3"/>
<dbReference type="InterPro" id="IPR018461">
    <property type="entry name" value="Na/H_Antiport_NhaC-like_C"/>
</dbReference>
<dbReference type="PANTHER" id="PTHR33451">
    <property type="entry name" value="MALATE-2H(+)/NA(+)-LACTATE ANTIPORTER"/>
    <property type="match status" value="1"/>
</dbReference>
<feature type="transmembrane region" description="Helical" evidence="9">
    <location>
        <begin position="197"/>
        <end position="218"/>
    </location>
</feature>
<evidence type="ECO:0000256" key="3">
    <source>
        <dbReference type="ARBA" id="ARBA00022449"/>
    </source>
</evidence>
<name>A0A1H3QCD3_9FIRM</name>
<proteinExistence type="inferred from homology"/>
<gene>
    <name evidence="11" type="ORF">SAMN05192546_1098</name>
</gene>
<sequence>MKNDINKGSFSALVPLIVFVMVYLSAGIILQIAGVPMAFYQFPAPIAAAIGVVVAFFIMKGSLDEKFDLFVKGCGSENIIIMCLIYLLAGAFSSVAEAMGGVASTVNLGLTLIPVNFIVAGVFVISAFIGISTGTSMGTVVAVGPIAVSLAEKGGLNLPMVLGALIGGAMLGDNLSIISDTTIAATRTQGVSMKDKFRANAGFVFPAAMVTLVVMLVLGRPDQLPEAEQYHYHLIKILPYLFVLGAALKGINVFAVLTGGIVIAGGIGLFYGDFTGLSFVQTTYEGFTGMIDIFLLSMLTGGLAHMVSEKGGLEWIIYNIRSKIKGKKSAELGIGCLAGLTNMATANNTVAILISGKLAKEISNEFDVDPRRSASLLDVCACTVQGLIPYGAQLLVVASFTDGLISPVEIIPYNWYFGILLFFIGLSILTPFGKGYIRKVPFQQPEA</sequence>
<keyword evidence="5 9" id="KW-0812">Transmembrane</keyword>
<protein>
    <submittedName>
        <fullName evidence="11">Na+/H+ antiporter NhaC</fullName>
    </submittedName>
</protein>
<keyword evidence="12" id="KW-1185">Reference proteome</keyword>
<evidence type="ECO:0000256" key="7">
    <source>
        <dbReference type="ARBA" id="ARBA00023136"/>
    </source>
</evidence>
<reference evidence="11 12" key="1">
    <citation type="submission" date="2016-10" db="EMBL/GenBank/DDBJ databases">
        <authorList>
            <person name="de Groot N.N."/>
        </authorList>
    </citation>
    <scope>NUCLEOTIDE SEQUENCE [LARGE SCALE GENOMIC DNA]</scope>
    <source>
        <strain evidence="11 12">APO</strain>
    </source>
</reference>
<dbReference type="PANTHER" id="PTHR33451:SF4">
    <property type="entry name" value="NA+_H+ ANTIPORTER"/>
    <property type="match status" value="1"/>
</dbReference>
<keyword evidence="2" id="KW-0813">Transport</keyword>
<comment type="subcellular location">
    <subcellularLocation>
        <location evidence="1">Cell membrane</location>
        <topology evidence="1">Multi-pass membrane protein</topology>
    </subcellularLocation>
</comment>
<evidence type="ECO:0000256" key="8">
    <source>
        <dbReference type="ARBA" id="ARBA00038435"/>
    </source>
</evidence>
<feature type="transmembrane region" description="Helical" evidence="9">
    <location>
        <begin position="12"/>
        <end position="33"/>
    </location>
</feature>
<evidence type="ECO:0000256" key="4">
    <source>
        <dbReference type="ARBA" id="ARBA00022475"/>
    </source>
</evidence>
<evidence type="ECO:0000256" key="5">
    <source>
        <dbReference type="ARBA" id="ARBA00022692"/>
    </source>
</evidence>
<dbReference type="Proteomes" id="UP000199230">
    <property type="component" value="Unassembled WGS sequence"/>
</dbReference>
<evidence type="ECO:0000256" key="1">
    <source>
        <dbReference type="ARBA" id="ARBA00004651"/>
    </source>
</evidence>
<dbReference type="InterPro" id="IPR052180">
    <property type="entry name" value="NhaC_Na-H+_Antiporter"/>
</dbReference>
<feature type="domain" description="Na+/H+ antiporter NhaC-like C-terminal" evidence="10">
    <location>
        <begin position="233"/>
        <end position="426"/>
    </location>
</feature>
<feature type="transmembrane region" description="Helical" evidence="9">
    <location>
        <begin position="253"/>
        <end position="272"/>
    </location>
</feature>
<dbReference type="GO" id="GO:0015297">
    <property type="term" value="F:antiporter activity"/>
    <property type="evidence" value="ECO:0007669"/>
    <property type="project" value="UniProtKB-KW"/>
</dbReference>
<feature type="transmembrane region" description="Helical" evidence="9">
    <location>
        <begin position="413"/>
        <end position="432"/>
    </location>
</feature>
<organism evidence="11 12">
    <name type="scientific">Tindallia californiensis</name>
    <dbReference type="NCBI Taxonomy" id="159292"/>
    <lineage>
        <taxon>Bacteria</taxon>
        <taxon>Bacillati</taxon>
        <taxon>Bacillota</taxon>
        <taxon>Clostridia</taxon>
        <taxon>Peptostreptococcales</taxon>
        <taxon>Tindalliaceae</taxon>
        <taxon>Tindallia</taxon>
    </lineage>
</organism>
<dbReference type="EMBL" id="FNPV01000009">
    <property type="protein sequence ID" value="SDZ11204.1"/>
    <property type="molecule type" value="Genomic_DNA"/>
</dbReference>
<evidence type="ECO:0000256" key="6">
    <source>
        <dbReference type="ARBA" id="ARBA00022989"/>
    </source>
</evidence>
<dbReference type="RefSeq" id="WP_093314764.1">
    <property type="nucleotide sequence ID" value="NZ_FNPV01000009.1"/>
</dbReference>
<dbReference type="Pfam" id="PF03553">
    <property type="entry name" value="Na_H_antiporter"/>
    <property type="match status" value="2"/>
</dbReference>
<comment type="similarity">
    <text evidence="8">Belongs to the NhaC Na(+)/H(+) (TC 2.A.35) antiporter family.</text>
</comment>
<evidence type="ECO:0000256" key="9">
    <source>
        <dbReference type="SAM" id="Phobius"/>
    </source>
</evidence>
<feature type="transmembrane region" description="Helical" evidence="9">
    <location>
        <begin position="39"/>
        <end position="58"/>
    </location>
</feature>
<evidence type="ECO:0000259" key="10">
    <source>
        <dbReference type="Pfam" id="PF03553"/>
    </source>
</evidence>
<keyword evidence="7 9" id="KW-0472">Membrane</keyword>
<dbReference type="OrthoDB" id="9790605at2"/>
<evidence type="ECO:0000313" key="12">
    <source>
        <dbReference type="Proteomes" id="UP000199230"/>
    </source>
</evidence>
<feature type="transmembrane region" description="Helical" evidence="9">
    <location>
        <begin position="284"/>
        <end position="304"/>
    </location>
</feature>